<name>A0A1Z1CJ55_CLAUC</name>
<reference evidence="2" key="2">
    <citation type="submission" date="2017-12" db="EMBL/GenBank/DDBJ databases">
        <title>Genome Sequencing Reveals a Rich Biosynthetic Potential.</title>
        <authorList>
            <person name="Bertrand R.L."/>
            <person name="Abdel-Hameed M.E."/>
            <person name="Sorensen J.L."/>
        </authorList>
    </citation>
    <scope>NUCLEOTIDE SEQUENCE</scope>
</reference>
<reference evidence="1" key="1">
    <citation type="submission" date="2016-05" db="EMBL/GenBank/DDBJ databases">
        <title>Lichen genome sequencing reveals its rich biosynthetic potential.</title>
        <authorList>
            <person name="Bertrand R.L."/>
            <person name="Abdel-Hameed M."/>
            <person name="Sorensen J.L."/>
        </authorList>
    </citation>
    <scope>NUCLEOTIDE SEQUENCE</scope>
</reference>
<dbReference type="AlphaFoldDB" id="A0A1Z1CJ55"/>
<accession>A0A1Z1CJ55</accession>
<protein>
    <submittedName>
        <fullName evidence="1">Uncharacterized protein</fullName>
    </submittedName>
</protein>
<evidence type="ECO:0000313" key="1">
    <source>
        <dbReference type="EMBL" id="ANM86389.1"/>
    </source>
</evidence>
<evidence type="ECO:0000313" key="2">
    <source>
        <dbReference type="EMBL" id="AUW31124.1"/>
    </source>
</evidence>
<sequence length="324" mass="36897">MEDSSGESEDLPDGEEEYSITIVGGRIYIDDELVLSSPEPGNIGATKQASSTVPQTSTKRYERMAIGYILQPQSSDHMMSDAEDEEDYSERWALDDHELPREQRYSSPSRVADQFADPEQGRRILHRMIYILHLHQWISVSELTDLWSTLLTSEQRLIILQQLHNIDLVEDETKLLSILHGSVLSELINAWAQFKLLPLQYFPYAFPQNPAAKEMISAILGYCRGLEDLIDEGRPIAISQGYEIPEIVRRPPRDESSISGDASLARLIEGLADRVKCRMVHERRVQFTNVMILKETGPYIQDLKVVVITIYPDGIHGGDNYWTH</sequence>
<organism evidence="1">
    <name type="scientific">Cladonia uncialis subsp. uncialis</name>
    <dbReference type="NCBI Taxonomy" id="180999"/>
    <lineage>
        <taxon>Eukaryota</taxon>
        <taxon>Fungi</taxon>
        <taxon>Dikarya</taxon>
        <taxon>Ascomycota</taxon>
        <taxon>Pezizomycotina</taxon>
        <taxon>Lecanoromycetes</taxon>
        <taxon>OSLEUM clade</taxon>
        <taxon>Lecanoromycetidae</taxon>
        <taxon>Lecanorales</taxon>
        <taxon>Lecanorineae</taxon>
        <taxon>Cladoniaceae</taxon>
        <taxon>Cladonia</taxon>
    </lineage>
</organism>
<dbReference type="EMBL" id="KX264254">
    <property type="protein sequence ID" value="ANM86389.1"/>
    <property type="molecule type" value="Genomic_DNA"/>
</dbReference>
<proteinExistence type="predicted"/>
<dbReference type="EMBL" id="MG777492">
    <property type="protein sequence ID" value="AUW31124.1"/>
    <property type="molecule type" value="Genomic_DNA"/>
</dbReference>